<evidence type="ECO:0000313" key="2">
    <source>
        <dbReference type="EMBL" id="KEJ82583.1"/>
    </source>
</evidence>
<feature type="region of interest" description="Disordered" evidence="1">
    <location>
        <begin position="180"/>
        <end position="239"/>
    </location>
</feature>
<feature type="compositionally biased region" description="Polar residues" evidence="1">
    <location>
        <begin position="212"/>
        <end position="228"/>
    </location>
</feature>
<proteinExistence type="predicted"/>
<feature type="compositionally biased region" description="Acidic residues" evidence="1">
    <location>
        <begin position="190"/>
        <end position="199"/>
    </location>
</feature>
<dbReference type="Proteomes" id="UP000053232">
    <property type="component" value="Unassembled WGS sequence"/>
</dbReference>
<reference evidence="3" key="1">
    <citation type="journal article" date="2014" name="Cell">
        <title>The Architecture of a Scrambled Genome Reveals Massive Levels of Genomic Rearrangement during Development.</title>
        <authorList>
            <person name="Chen X."/>
            <person name="Bracht J.R."/>
            <person name="Goldman A.D."/>
            <person name="Dolzhenko E."/>
            <person name="Clay D.M."/>
            <person name="Swart E.C."/>
            <person name="Perlman D.H."/>
            <person name="Doak T.G."/>
            <person name="Stuart A."/>
            <person name="Amemiya C.T."/>
            <person name="Sebra R.P."/>
            <person name="Landweber L.F."/>
        </authorList>
    </citation>
    <scope>NUCLEOTIDE SEQUENCE [LARGE SCALE GENOMIC DNA]</scope>
    <source>
        <strain evidence="3">JRB310</strain>
    </source>
</reference>
<accession>A0A073HX72</accession>
<dbReference type="AlphaFoldDB" id="A0A073HX72"/>
<keyword evidence="3" id="KW-1185">Reference proteome</keyword>
<evidence type="ECO:0000256" key="1">
    <source>
        <dbReference type="SAM" id="MobiDB-lite"/>
    </source>
</evidence>
<name>A0A073HX72_9SPIT</name>
<gene>
    <name evidence="2" type="ORF">OXYTRIMIC_485</name>
</gene>
<dbReference type="EMBL" id="ARYC01014736">
    <property type="protein sequence ID" value="KEJ82583.1"/>
    <property type="molecule type" value="Genomic_DNA"/>
</dbReference>
<sequence length="319" mass="36195">MKSDLGIATQILELKAGLDNEKVLPFTKDYLRGIDEEQYKEAGLALTWACLEAKSARKWLNEQEFQKNVERDLTKQGEGGRAHEEEIINCAKDIHQGLGHAHAELPPHPTQFLQRFKVAITQDIVDLLMKEALKFSPKDGECEIQGMSAKMKAKFFIENKYNTFEAKEIYQMALGARTDRDDDSLINPEEAADSDDEDQQICTKTQKDQVIKQDNQANPYLEGQDSNLTETEEESKATSEDFIGFDNEDDRKAVVGTKSFLEDSGIDCSSYIQHCKEAGYCEDEDIDYASVFIEAKDSLSMGDSRRWWRVLSSLNCTKM</sequence>
<comment type="caution">
    <text evidence="2">The sequence shown here is derived from an EMBL/GenBank/DDBJ whole genome shotgun (WGS) entry which is preliminary data.</text>
</comment>
<protein>
    <submittedName>
        <fullName evidence="2">Uncharacterized protein</fullName>
    </submittedName>
</protein>
<evidence type="ECO:0000313" key="3">
    <source>
        <dbReference type="Proteomes" id="UP000053232"/>
    </source>
</evidence>
<organism evidence="2 3">
    <name type="scientific">Oxytricha trifallax</name>
    <dbReference type="NCBI Taxonomy" id="1172189"/>
    <lineage>
        <taxon>Eukaryota</taxon>
        <taxon>Sar</taxon>
        <taxon>Alveolata</taxon>
        <taxon>Ciliophora</taxon>
        <taxon>Intramacronucleata</taxon>
        <taxon>Spirotrichea</taxon>
        <taxon>Stichotrichia</taxon>
        <taxon>Sporadotrichida</taxon>
        <taxon>Oxytrichidae</taxon>
        <taxon>Oxytrichinae</taxon>
        <taxon>Oxytricha</taxon>
    </lineage>
</organism>